<proteinExistence type="predicted"/>
<dbReference type="AlphaFoldDB" id="A0A1V4I4C5"/>
<organism evidence="1 2">
    <name type="scientific">Alkalithermobacter paradoxus</name>
    <dbReference type="NCBI Taxonomy" id="29349"/>
    <lineage>
        <taxon>Bacteria</taxon>
        <taxon>Bacillati</taxon>
        <taxon>Bacillota</taxon>
        <taxon>Clostridia</taxon>
        <taxon>Peptostreptococcales</taxon>
        <taxon>Tepidibacteraceae</taxon>
        <taxon>Alkalithermobacter</taxon>
    </lineage>
</organism>
<comment type="caution">
    <text evidence="1">The sequence shown here is derived from an EMBL/GenBank/DDBJ whole genome shotgun (WGS) entry which is preliminary data.</text>
</comment>
<protein>
    <submittedName>
        <fullName evidence="1">Uncharacterized protein</fullName>
    </submittedName>
</protein>
<sequence>MNNYMVILESTESMFIQTNAGKEITAKILTRYFLLKQFNATYKSVSQYFIEYGYIANEFIEVGISLYNTLASKNYKVIDLSAIKQYIHNQLSPN</sequence>
<evidence type="ECO:0000313" key="1">
    <source>
        <dbReference type="EMBL" id="OPJ54734.1"/>
    </source>
</evidence>
<accession>A0A1V4I4C5</accession>
<dbReference type="RefSeq" id="WP_079413543.1">
    <property type="nucleotide sequence ID" value="NZ_MZGW01000012.1"/>
</dbReference>
<dbReference type="Proteomes" id="UP000190140">
    <property type="component" value="Unassembled WGS sequence"/>
</dbReference>
<dbReference type="OrthoDB" id="9880254at2"/>
<keyword evidence="2" id="KW-1185">Reference proteome</keyword>
<dbReference type="EMBL" id="MZGW01000012">
    <property type="protein sequence ID" value="OPJ54734.1"/>
    <property type="molecule type" value="Genomic_DNA"/>
</dbReference>
<reference evidence="1 2" key="1">
    <citation type="submission" date="2017-03" db="EMBL/GenBank/DDBJ databases">
        <title>Genome sequence of Clostridium thermoalcaliphilum DSM 7309.</title>
        <authorList>
            <person name="Poehlein A."/>
            <person name="Daniel R."/>
        </authorList>
    </citation>
    <scope>NUCLEOTIDE SEQUENCE [LARGE SCALE GENOMIC DNA]</scope>
    <source>
        <strain evidence="1 2">DSM 7309</strain>
    </source>
</reference>
<name>A0A1V4I4C5_9FIRM</name>
<gene>
    <name evidence="1" type="ORF">CLOTH_19550</name>
</gene>
<evidence type="ECO:0000313" key="2">
    <source>
        <dbReference type="Proteomes" id="UP000190140"/>
    </source>
</evidence>